<evidence type="ECO:0000313" key="1">
    <source>
        <dbReference type="EMBL" id="NBG95066.1"/>
    </source>
</evidence>
<name>A0A845QA49_9HYPH</name>
<dbReference type="GeneID" id="300655981"/>
<dbReference type="RefSeq" id="WP_160587081.1">
    <property type="nucleotide sequence ID" value="NZ_BMHN01000001.1"/>
</dbReference>
<dbReference type="OrthoDB" id="8479157at2"/>
<dbReference type="AlphaFoldDB" id="A0A845QA49"/>
<reference evidence="1 2" key="1">
    <citation type="journal article" date="2016" name="Int. J. Syst. Evol. Microbiol.">
        <title>Pyruvatibacter mobilis gen. nov., sp. nov., a marine bacterium from the culture broth of Picochlorum sp. 122.</title>
        <authorList>
            <person name="Wang G."/>
            <person name="Tang M."/>
            <person name="Wu H."/>
            <person name="Dai S."/>
            <person name="Li T."/>
            <person name="Chen C."/>
            <person name="He H."/>
            <person name="Fan J."/>
            <person name="Xiang W."/>
            <person name="Li X."/>
        </authorList>
    </citation>
    <scope>NUCLEOTIDE SEQUENCE [LARGE SCALE GENOMIC DNA]</scope>
    <source>
        <strain evidence="1 2">GYP-11</strain>
    </source>
</reference>
<organism evidence="1 2">
    <name type="scientific">Pyruvatibacter mobilis</name>
    <dbReference type="NCBI Taxonomy" id="1712261"/>
    <lineage>
        <taxon>Bacteria</taxon>
        <taxon>Pseudomonadati</taxon>
        <taxon>Pseudomonadota</taxon>
        <taxon>Alphaproteobacteria</taxon>
        <taxon>Hyphomicrobiales</taxon>
        <taxon>Parvibaculaceae</taxon>
        <taxon>Pyruvatibacter</taxon>
    </lineage>
</organism>
<gene>
    <name evidence="1" type="ORF">GTQ45_04915</name>
</gene>
<protein>
    <submittedName>
        <fullName evidence="1">Uncharacterized protein</fullName>
    </submittedName>
</protein>
<keyword evidence="2" id="KW-1185">Reference proteome</keyword>
<comment type="caution">
    <text evidence="1">The sequence shown here is derived from an EMBL/GenBank/DDBJ whole genome shotgun (WGS) entry which is preliminary data.</text>
</comment>
<dbReference type="Proteomes" id="UP000470384">
    <property type="component" value="Unassembled WGS sequence"/>
</dbReference>
<accession>A0A845QA49</accession>
<evidence type="ECO:0000313" key="2">
    <source>
        <dbReference type="Proteomes" id="UP000470384"/>
    </source>
</evidence>
<sequence length="166" mass="18737">MQPDWIAPEDEARTIALYKRVNGTTGPIARTRAHWLTRLIARLLAASTWRRRNGRPQRDVAAMAEHWRRIFGLEKYWTLERVEDDTAYAEIRFPCSLEGTGDVRACHRLMEYDRALLRKMGGDLVVLRSRADPSVTGGCKVAIRMKGDARTDLVPAHENPGPATGA</sequence>
<dbReference type="EMBL" id="WXYQ01000004">
    <property type="protein sequence ID" value="NBG95066.1"/>
    <property type="molecule type" value="Genomic_DNA"/>
</dbReference>
<proteinExistence type="predicted"/>